<dbReference type="InterPro" id="IPR015590">
    <property type="entry name" value="Aldehyde_DH_dom"/>
</dbReference>
<dbReference type="RefSeq" id="WP_222875789.1">
    <property type="nucleotide sequence ID" value="NZ_AP023361.1"/>
</dbReference>
<evidence type="ECO:0000313" key="4">
    <source>
        <dbReference type="EMBL" id="BCJ92196.1"/>
    </source>
</evidence>
<organism evidence="4 5">
    <name type="scientific">Terrihabitans soli</name>
    <dbReference type="NCBI Taxonomy" id="708113"/>
    <lineage>
        <taxon>Bacteria</taxon>
        <taxon>Pseudomonadati</taxon>
        <taxon>Pseudomonadota</taxon>
        <taxon>Alphaproteobacteria</taxon>
        <taxon>Hyphomicrobiales</taxon>
        <taxon>Terrihabitans</taxon>
    </lineage>
</organism>
<sequence>MTDKLAAVLPPLTNLIGGRWTDGGSLIPVHDKFTGAVIAEIAQASEADVKEAVTRAQAAFDAGVIPPIERARILRAVAAEIEKNRARLRDIMVAETGFTLTDSDGDISRTIVTLDICAEEATRITGHTVPFGATAGQHNRLGFTVRSPLGVVCAITPFNSPLNTVAHKIGPALAAGNSVVLKPSNLTPLSAAALCDLFVKAGLPAGYLNLVNGSGSKIGNYLVQDQRIAFYTFTGSTTVGRIIQQGAGLRRTQMELGSIASTIVCDDADLELAIPKIANASFRKAGQVCTSTQRLYLQRGIFDEALKRLTDAASAMPAGDPRRPETRVGPMISQAEAERAESWIAEAKKNQARVVLGGTRTGPVLSPTILTHVADGMRVVDEEIFAPCVVILPFDELDAAVKHSNNTPFGLSAGIFTSDVKAAVNAARNMRFGAVHINEASSARADGMPFGGVKDSGFGREGPKYAVEEMTEERLITFN</sequence>
<evidence type="ECO:0000256" key="2">
    <source>
        <dbReference type="ARBA" id="ARBA00023002"/>
    </source>
</evidence>
<accession>A0A6S6QRG3</accession>
<reference evidence="4 5" key="1">
    <citation type="submission" date="2020-08" db="EMBL/GenBank/DDBJ databases">
        <title>Genome sequence of Rhizobiales bacterium strain IZ6.</title>
        <authorList>
            <person name="Nakai R."/>
            <person name="Naganuma T."/>
        </authorList>
    </citation>
    <scope>NUCLEOTIDE SEQUENCE [LARGE SCALE GENOMIC DNA]</scope>
    <source>
        <strain evidence="4 5">IZ6</strain>
    </source>
</reference>
<feature type="domain" description="Aldehyde dehydrogenase" evidence="3">
    <location>
        <begin position="21"/>
        <end position="474"/>
    </location>
</feature>
<dbReference type="InterPro" id="IPR016161">
    <property type="entry name" value="Ald_DH/histidinol_DH"/>
</dbReference>
<dbReference type="EMBL" id="AP023361">
    <property type="protein sequence ID" value="BCJ92196.1"/>
    <property type="molecule type" value="Genomic_DNA"/>
</dbReference>
<comment type="similarity">
    <text evidence="1">Belongs to the aldehyde dehydrogenase family.</text>
</comment>
<keyword evidence="5" id="KW-1185">Reference proteome</keyword>
<evidence type="ECO:0000313" key="5">
    <source>
        <dbReference type="Proteomes" id="UP000515317"/>
    </source>
</evidence>
<dbReference type="AlphaFoldDB" id="A0A6S6QRG3"/>
<name>A0A6S6QRG3_9HYPH</name>
<protein>
    <submittedName>
        <fullName evidence="4">Succinate-semialdehyde dehydrogenase</fullName>
    </submittedName>
</protein>
<dbReference type="InterPro" id="IPR051020">
    <property type="entry name" value="ALDH-related_metabolic_enz"/>
</dbReference>
<evidence type="ECO:0000256" key="1">
    <source>
        <dbReference type="ARBA" id="ARBA00009986"/>
    </source>
</evidence>
<keyword evidence="2" id="KW-0560">Oxidoreductase</keyword>
<dbReference type="Pfam" id="PF00171">
    <property type="entry name" value="Aldedh"/>
    <property type="match status" value="1"/>
</dbReference>
<dbReference type="FunFam" id="3.40.605.10:FF:000007">
    <property type="entry name" value="NAD/NADP-dependent betaine aldehyde dehydrogenase"/>
    <property type="match status" value="1"/>
</dbReference>
<dbReference type="KEGG" id="tso:IZ6_29310"/>
<dbReference type="InterPro" id="IPR016162">
    <property type="entry name" value="Ald_DH_N"/>
</dbReference>
<gene>
    <name evidence="4" type="primary">gabD</name>
    <name evidence="4" type="ORF">IZ6_29310</name>
</gene>
<dbReference type="PANTHER" id="PTHR42991">
    <property type="entry name" value="ALDEHYDE DEHYDROGENASE"/>
    <property type="match status" value="1"/>
</dbReference>
<dbReference type="Gene3D" id="3.40.605.10">
    <property type="entry name" value="Aldehyde Dehydrogenase, Chain A, domain 1"/>
    <property type="match status" value="1"/>
</dbReference>
<dbReference type="GO" id="GO:0008911">
    <property type="term" value="F:lactaldehyde dehydrogenase (NAD+) activity"/>
    <property type="evidence" value="ECO:0007669"/>
    <property type="project" value="TreeGrafter"/>
</dbReference>
<dbReference type="InterPro" id="IPR016163">
    <property type="entry name" value="Ald_DH_C"/>
</dbReference>
<dbReference type="SUPFAM" id="SSF53720">
    <property type="entry name" value="ALDH-like"/>
    <property type="match status" value="1"/>
</dbReference>
<dbReference type="PANTHER" id="PTHR42991:SF1">
    <property type="entry name" value="ALDEHYDE DEHYDROGENASE"/>
    <property type="match status" value="1"/>
</dbReference>
<proteinExistence type="inferred from homology"/>
<evidence type="ECO:0000259" key="3">
    <source>
        <dbReference type="Pfam" id="PF00171"/>
    </source>
</evidence>
<dbReference type="Proteomes" id="UP000515317">
    <property type="component" value="Chromosome"/>
</dbReference>
<dbReference type="Gene3D" id="3.40.309.10">
    <property type="entry name" value="Aldehyde Dehydrogenase, Chain A, domain 2"/>
    <property type="match status" value="1"/>
</dbReference>